<feature type="non-terminal residue" evidence="3">
    <location>
        <position position="1"/>
    </location>
</feature>
<accession>A0A822AV55</accession>
<protein>
    <recommendedName>
        <fullName evidence="2">Piezo transmembrane helical unit domain-containing protein</fullName>
    </recommendedName>
</protein>
<evidence type="ECO:0000313" key="3">
    <source>
        <dbReference type="EMBL" id="CAF5002884.1"/>
    </source>
</evidence>
<dbReference type="Pfam" id="PF23188">
    <property type="entry name" value="THU_Piezo1"/>
    <property type="match status" value="1"/>
</dbReference>
<feature type="transmembrane region" description="Helical" evidence="1">
    <location>
        <begin position="126"/>
        <end position="145"/>
    </location>
</feature>
<comment type="caution">
    <text evidence="3">The sequence shown here is derived from an EMBL/GenBank/DDBJ whole genome shotgun (WGS) entry which is preliminary data.</text>
</comment>
<organism evidence="3 4">
    <name type="scientific">Rotaria socialis</name>
    <dbReference type="NCBI Taxonomy" id="392032"/>
    <lineage>
        <taxon>Eukaryota</taxon>
        <taxon>Metazoa</taxon>
        <taxon>Spiralia</taxon>
        <taxon>Gnathifera</taxon>
        <taxon>Rotifera</taxon>
        <taxon>Eurotatoria</taxon>
        <taxon>Bdelloidea</taxon>
        <taxon>Philodinida</taxon>
        <taxon>Philodinidae</taxon>
        <taxon>Rotaria</taxon>
    </lineage>
</organism>
<dbReference type="InterPro" id="IPR027272">
    <property type="entry name" value="Piezo"/>
</dbReference>
<proteinExistence type="predicted"/>
<name>A0A822AV55_9BILA</name>
<dbReference type="Proteomes" id="UP000663848">
    <property type="component" value="Unassembled WGS sequence"/>
</dbReference>
<evidence type="ECO:0000313" key="4">
    <source>
        <dbReference type="Proteomes" id="UP000663848"/>
    </source>
</evidence>
<keyword evidence="1" id="KW-0812">Transmembrane</keyword>
<reference evidence="3" key="1">
    <citation type="submission" date="2021-02" db="EMBL/GenBank/DDBJ databases">
        <authorList>
            <person name="Nowell W R."/>
        </authorList>
    </citation>
    <scope>NUCLEOTIDE SEQUENCE</scope>
</reference>
<keyword evidence="1" id="KW-0472">Membrane</keyword>
<dbReference type="PANTHER" id="PTHR47049">
    <property type="entry name" value="PIEZO-TYPE MECHANOSENSITIVE ION CHANNEL HOMOLOG"/>
    <property type="match status" value="1"/>
</dbReference>
<evidence type="ECO:0000256" key="1">
    <source>
        <dbReference type="SAM" id="Phobius"/>
    </source>
</evidence>
<feature type="domain" description="Piezo transmembrane helical unit" evidence="2">
    <location>
        <begin position="121"/>
        <end position="207"/>
    </location>
</feature>
<evidence type="ECO:0000259" key="2">
    <source>
        <dbReference type="Pfam" id="PF23188"/>
    </source>
</evidence>
<feature type="non-terminal residue" evidence="3">
    <location>
        <position position="207"/>
    </location>
</feature>
<dbReference type="AlphaFoldDB" id="A0A822AV55"/>
<gene>
    <name evidence="3" type="ORF">QYT958_LOCUS38313</name>
</gene>
<dbReference type="EMBL" id="CAJOBR010033377">
    <property type="protein sequence ID" value="CAF5002884.1"/>
    <property type="molecule type" value="Genomic_DNA"/>
</dbReference>
<dbReference type="GO" id="GO:0008381">
    <property type="term" value="F:mechanosensitive monoatomic ion channel activity"/>
    <property type="evidence" value="ECO:0007669"/>
    <property type="project" value="InterPro"/>
</dbReference>
<dbReference type="InterPro" id="IPR056768">
    <property type="entry name" value="THU_Piezo"/>
</dbReference>
<keyword evidence="1" id="KW-1133">Transmembrane helix</keyword>
<feature type="transmembrane region" description="Helical" evidence="1">
    <location>
        <begin position="165"/>
        <end position="183"/>
    </location>
</feature>
<sequence>KEKLKTRQKQILFKIRLIIWIIVDYFIDFVNRNSRDYREVSNKLAEMKVEDKVFQKQRMRMETSSNLTSVISINDMIDGSGGGGGGQQSRNISLRKVSQSIPLSEHSRLYRLFDSLFYLTMSRSELLCYSAMIIDHLTSGALLSIPLPLSIFLWATLSPRPTRNFWITILTYTEAMIVVEYIFQFRFYPWNADIADVRPLAAVNIIG</sequence>
<dbReference type="PANTHER" id="PTHR47049:SF2">
    <property type="entry name" value="PIEZO-TYPE MECHANOSENSITIVE ION CHANNEL HOMOLOG"/>
    <property type="match status" value="1"/>
</dbReference>
<dbReference type="GO" id="GO:0016020">
    <property type="term" value="C:membrane"/>
    <property type="evidence" value="ECO:0007669"/>
    <property type="project" value="InterPro"/>
</dbReference>